<feature type="active site" description="Proton acceptor" evidence="7">
    <location>
        <position position="113"/>
    </location>
</feature>
<dbReference type="GO" id="GO:0071555">
    <property type="term" value="P:cell wall organization"/>
    <property type="evidence" value="ECO:0007669"/>
    <property type="project" value="UniProtKB-KW"/>
</dbReference>
<name>A0A1K1PRU2_RUMFL</name>
<feature type="transmembrane region" description="Helical" evidence="10">
    <location>
        <begin position="12"/>
        <end position="33"/>
    </location>
</feature>
<evidence type="ECO:0000313" key="12">
    <source>
        <dbReference type="EMBL" id="SFW50450.1"/>
    </source>
</evidence>
<dbReference type="RefSeq" id="WP_072301168.1">
    <property type="nucleotide sequence ID" value="NZ_FPIP01000010.1"/>
</dbReference>
<accession>A0A1K1PRU2</accession>
<dbReference type="PANTHER" id="PTHR21581">
    <property type="entry name" value="D-ALANYL-D-ALANINE CARBOXYPEPTIDASE"/>
    <property type="match status" value="1"/>
</dbReference>
<dbReference type="Gene3D" id="3.40.710.10">
    <property type="entry name" value="DD-peptidase/beta-lactamase superfamily"/>
    <property type="match status" value="1"/>
</dbReference>
<evidence type="ECO:0000256" key="8">
    <source>
        <dbReference type="PIRSR" id="PIRSR618044-2"/>
    </source>
</evidence>
<feature type="active site" description="Acyl-ester intermediate" evidence="7">
    <location>
        <position position="110"/>
    </location>
</feature>
<evidence type="ECO:0000256" key="9">
    <source>
        <dbReference type="RuleBase" id="RU004016"/>
    </source>
</evidence>
<dbReference type="AlphaFoldDB" id="A0A1K1PRU2"/>
<dbReference type="InterPro" id="IPR012338">
    <property type="entry name" value="Beta-lactam/transpept-like"/>
</dbReference>
<dbReference type="SUPFAM" id="SSF56601">
    <property type="entry name" value="beta-lactamase/transpeptidase-like"/>
    <property type="match status" value="1"/>
</dbReference>
<organism evidence="12 13">
    <name type="scientific">Ruminococcus flavefaciens</name>
    <dbReference type="NCBI Taxonomy" id="1265"/>
    <lineage>
        <taxon>Bacteria</taxon>
        <taxon>Bacillati</taxon>
        <taxon>Bacillota</taxon>
        <taxon>Clostridia</taxon>
        <taxon>Eubacteriales</taxon>
        <taxon>Oscillospiraceae</taxon>
        <taxon>Ruminococcus</taxon>
    </lineage>
</organism>
<feature type="binding site" evidence="8">
    <location>
        <position position="290"/>
    </location>
    <ligand>
        <name>substrate</name>
    </ligand>
</feature>
<gene>
    <name evidence="12" type="ORF">SAMN02910280_0102</name>
</gene>
<proteinExistence type="inferred from homology"/>
<evidence type="ECO:0000256" key="5">
    <source>
        <dbReference type="ARBA" id="ARBA00022984"/>
    </source>
</evidence>
<keyword evidence="12" id="KW-0121">Carboxypeptidase</keyword>
<evidence type="ECO:0000256" key="3">
    <source>
        <dbReference type="ARBA" id="ARBA00022801"/>
    </source>
</evidence>
<sequence length="337" mass="36400">MAYKVKKGRLILAIGIFTAVFTVMLAVFLAIALKIKKPENSSEVSEATTAASTAETTVTSVTTTAVTTTEVTTTIAHIEDIECNSAVLYSMGGKKLLYEDKINEKYAPASLTKLLTAAVALKYVNAEAVFPVGSEQALVHGGSSLCGLMVGDEITLQDLVAGLLMSSGNDAAYTIAVSTARAHSHDPDMTDNEAVEYFCGMMNNFADFIGMKNSHFTTPDGWDDADQYITAEDLIVLTEYVLSVPEISEVVGVHSKEVVISSGRSLSWTNSNELLDPDSQFYTEGVCGVKTGTTDLAGNNLITVYKKNRRTYIAVVLGCDTDYERYMLTKELLSYCE</sequence>
<protein>
    <submittedName>
        <fullName evidence="12">D-alanyl-D-alanine carboxypeptidase (Penicillin-binding protein 5/6)</fullName>
    </submittedName>
</protein>
<dbReference type="InterPro" id="IPR018044">
    <property type="entry name" value="Peptidase_S11"/>
</dbReference>
<dbReference type="PRINTS" id="PR00725">
    <property type="entry name" value="DADACBPTASE1"/>
</dbReference>
<keyword evidence="4" id="KW-0133">Cell shape</keyword>
<evidence type="ECO:0000256" key="4">
    <source>
        <dbReference type="ARBA" id="ARBA00022960"/>
    </source>
</evidence>
<dbReference type="EMBL" id="FPIP01000010">
    <property type="protein sequence ID" value="SFW50450.1"/>
    <property type="molecule type" value="Genomic_DNA"/>
</dbReference>
<evidence type="ECO:0000256" key="7">
    <source>
        <dbReference type="PIRSR" id="PIRSR618044-1"/>
    </source>
</evidence>
<keyword evidence="3" id="KW-0378">Hydrolase</keyword>
<dbReference type="Pfam" id="PF00768">
    <property type="entry name" value="Peptidase_S11"/>
    <property type="match status" value="1"/>
</dbReference>
<dbReference type="GO" id="GO:0006508">
    <property type="term" value="P:proteolysis"/>
    <property type="evidence" value="ECO:0007669"/>
    <property type="project" value="InterPro"/>
</dbReference>
<keyword evidence="6" id="KW-0961">Cell wall biogenesis/degradation</keyword>
<dbReference type="Proteomes" id="UP000183461">
    <property type="component" value="Unassembled WGS sequence"/>
</dbReference>
<evidence type="ECO:0000256" key="6">
    <source>
        <dbReference type="ARBA" id="ARBA00023316"/>
    </source>
</evidence>
<dbReference type="GO" id="GO:0009252">
    <property type="term" value="P:peptidoglycan biosynthetic process"/>
    <property type="evidence" value="ECO:0007669"/>
    <property type="project" value="UniProtKB-KW"/>
</dbReference>
<evidence type="ECO:0000256" key="2">
    <source>
        <dbReference type="ARBA" id="ARBA00022729"/>
    </source>
</evidence>
<keyword evidence="10" id="KW-0812">Transmembrane</keyword>
<feature type="domain" description="Peptidase S11 D-alanyl-D-alanine carboxypeptidase A N-terminal" evidence="11">
    <location>
        <begin position="74"/>
        <end position="320"/>
    </location>
</feature>
<dbReference type="InterPro" id="IPR001967">
    <property type="entry name" value="Peptidase_S11_N"/>
</dbReference>
<evidence type="ECO:0000256" key="10">
    <source>
        <dbReference type="SAM" id="Phobius"/>
    </source>
</evidence>
<dbReference type="GO" id="GO:0009002">
    <property type="term" value="F:serine-type D-Ala-D-Ala carboxypeptidase activity"/>
    <property type="evidence" value="ECO:0007669"/>
    <property type="project" value="InterPro"/>
</dbReference>
<dbReference type="GO" id="GO:0008360">
    <property type="term" value="P:regulation of cell shape"/>
    <property type="evidence" value="ECO:0007669"/>
    <property type="project" value="UniProtKB-KW"/>
</dbReference>
<evidence type="ECO:0000259" key="11">
    <source>
        <dbReference type="Pfam" id="PF00768"/>
    </source>
</evidence>
<keyword evidence="5" id="KW-0573">Peptidoglycan synthesis</keyword>
<evidence type="ECO:0000256" key="1">
    <source>
        <dbReference type="ARBA" id="ARBA00007164"/>
    </source>
</evidence>
<keyword evidence="2" id="KW-0732">Signal</keyword>
<feature type="active site" evidence="7">
    <location>
        <position position="167"/>
    </location>
</feature>
<dbReference type="PANTHER" id="PTHR21581:SF6">
    <property type="entry name" value="TRAFFICKING PROTEIN PARTICLE COMPLEX SUBUNIT 12"/>
    <property type="match status" value="1"/>
</dbReference>
<reference evidence="12 13" key="1">
    <citation type="submission" date="2016-11" db="EMBL/GenBank/DDBJ databases">
        <authorList>
            <person name="Jaros S."/>
            <person name="Januszkiewicz K."/>
            <person name="Wedrychowicz H."/>
        </authorList>
    </citation>
    <scope>NUCLEOTIDE SEQUENCE [LARGE SCALE GENOMIC DNA]</scope>
    <source>
        <strain evidence="12 13">YL228</strain>
    </source>
</reference>
<keyword evidence="10" id="KW-1133">Transmembrane helix</keyword>
<evidence type="ECO:0000313" key="13">
    <source>
        <dbReference type="Proteomes" id="UP000183461"/>
    </source>
</evidence>
<keyword evidence="12" id="KW-0645">Protease</keyword>
<keyword evidence="10" id="KW-0472">Membrane</keyword>
<comment type="similarity">
    <text evidence="1 9">Belongs to the peptidase S11 family.</text>
</comment>